<organism evidence="3 4">
    <name type="scientific">Compostimonas suwonensis</name>
    <dbReference type="NCBI Taxonomy" id="1048394"/>
    <lineage>
        <taxon>Bacteria</taxon>
        <taxon>Bacillati</taxon>
        <taxon>Actinomycetota</taxon>
        <taxon>Actinomycetes</taxon>
        <taxon>Micrococcales</taxon>
        <taxon>Microbacteriaceae</taxon>
        <taxon>Compostimonas</taxon>
    </lineage>
</organism>
<dbReference type="InterPro" id="IPR000572">
    <property type="entry name" value="OxRdtase_Mopterin-bd_dom"/>
</dbReference>
<dbReference type="Proteomes" id="UP000230161">
    <property type="component" value="Unassembled WGS sequence"/>
</dbReference>
<evidence type="ECO:0000259" key="2">
    <source>
        <dbReference type="Pfam" id="PF00174"/>
    </source>
</evidence>
<feature type="transmembrane region" description="Helical" evidence="1">
    <location>
        <begin position="64"/>
        <end position="87"/>
    </location>
</feature>
<dbReference type="PANTHER" id="PTHR19372:SF7">
    <property type="entry name" value="SULFITE OXIDASE, MITOCHONDRIAL"/>
    <property type="match status" value="1"/>
</dbReference>
<dbReference type="GO" id="GO:0008482">
    <property type="term" value="F:sulfite oxidase activity"/>
    <property type="evidence" value="ECO:0007669"/>
    <property type="project" value="TreeGrafter"/>
</dbReference>
<reference evidence="3 4" key="1">
    <citation type="submission" date="2017-11" db="EMBL/GenBank/DDBJ databases">
        <title>Genomic Encyclopedia of Archaeal and Bacterial Type Strains, Phase II (KMG-II): From Individual Species to Whole Genera.</title>
        <authorList>
            <person name="Goeker M."/>
        </authorList>
    </citation>
    <scope>NUCLEOTIDE SEQUENCE [LARGE SCALE GENOMIC DNA]</scope>
    <source>
        <strain evidence="3 4">DSM 25625</strain>
    </source>
</reference>
<dbReference type="EMBL" id="PGFB01000004">
    <property type="protein sequence ID" value="PJJ61430.1"/>
    <property type="molecule type" value="Genomic_DNA"/>
</dbReference>
<dbReference type="OrthoDB" id="9795587at2"/>
<accession>A0A2M9BU28</accession>
<dbReference type="InterPro" id="IPR036374">
    <property type="entry name" value="OxRdtase_Mopterin-bd_sf"/>
</dbReference>
<dbReference type="SUPFAM" id="SSF81296">
    <property type="entry name" value="E set domains"/>
    <property type="match status" value="1"/>
</dbReference>
<gene>
    <name evidence="3" type="ORF">CLV54_2375</name>
</gene>
<dbReference type="Pfam" id="PF17957">
    <property type="entry name" value="Big_7"/>
    <property type="match status" value="1"/>
</dbReference>
<comment type="caution">
    <text evidence="3">The sequence shown here is derived from an EMBL/GenBank/DDBJ whole genome shotgun (WGS) entry which is preliminary data.</text>
</comment>
<dbReference type="GO" id="GO:0006790">
    <property type="term" value="P:sulfur compound metabolic process"/>
    <property type="evidence" value="ECO:0007669"/>
    <property type="project" value="TreeGrafter"/>
</dbReference>
<dbReference type="AlphaFoldDB" id="A0A2M9BU28"/>
<feature type="domain" description="Oxidoreductase molybdopterin-binding" evidence="2">
    <location>
        <begin position="232"/>
        <end position="380"/>
    </location>
</feature>
<evidence type="ECO:0000313" key="4">
    <source>
        <dbReference type="Proteomes" id="UP000230161"/>
    </source>
</evidence>
<dbReference type="SUPFAM" id="SSF56524">
    <property type="entry name" value="Oxidoreductase molybdopterin-binding domain"/>
    <property type="match status" value="1"/>
</dbReference>
<feature type="transmembrane region" description="Helical" evidence="1">
    <location>
        <begin position="118"/>
        <end position="136"/>
    </location>
</feature>
<dbReference type="Pfam" id="PF00174">
    <property type="entry name" value="Oxidored_molyb"/>
    <property type="match status" value="1"/>
</dbReference>
<keyword evidence="1" id="KW-0472">Membrane</keyword>
<feature type="transmembrane region" description="Helical" evidence="1">
    <location>
        <begin position="94"/>
        <end position="112"/>
    </location>
</feature>
<keyword evidence="1" id="KW-1133">Transmembrane helix</keyword>
<protein>
    <submittedName>
        <fullName evidence="3">DMSO/TMAO reductase YedYZ molybdopterin-dependent catalytic subunit</fullName>
    </submittedName>
</protein>
<keyword evidence="4" id="KW-1185">Reference proteome</keyword>
<dbReference type="Gene3D" id="3.90.420.10">
    <property type="entry name" value="Oxidoreductase, molybdopterin-binding domain"/>
    <property type="match status" value="1"/>
</dbReference>
<feature type="transmembrane region" description="Helical" evidence="1">
    <location>
        <begin position="157"/>
        <end position="179"/>
    </location>
</feature>
<dbReference type="InterPro" id="IPR014756">
    <property type="entry name" value="Ig_E-set"/>
</dbReference>
<name>A0A2M9BU28_9MICO</name>
<keyword evidence="1" id="KW-0812">Transmembrane</keyword>
<proteinExistence type="predicted"/>
<dbReference type="GO" id="GO:0020037">
    <property type="term" value="F:heme binding"/>
    <property type="evidence" value="ECO:0007669"/>
    <property type="project" value="TreeGrafter"/>
</dbReference>
<dbReference type="PANTHER" id="PTHR19372">
    <property type="entry name" value="SULFITE REDUCTASE"/>
    <property type="match status" value="1"/>
</dbReference>
<sequence>MPWRLAALAGIASAVAGLGAAELAAALFAPTAGPIVVVGALVIDLVPGWVKDVVVQLFGTDDKAVLLVTLVVLVLVLAALAGVLELVRSPIGRILVILAGLLGAFAGLTRAGASPLDAAPSVVGMIAAAVLLAVLVKRLQNAPRPGTPEAGIDRRRFLVVAGSATALGILAVIGGQLLAAGSRAVDAARAMFRLPAPAKAAPPIPSGADFRIEGLAPIVTPNESFYRIDTALQVPRIDPADWSLRITGMVDTEVTLGFDELVALPLEESTTTLTCVSNEIGGDLIGNATWLGYPIRELLTRAGVHADADMVLSTSEDGWTASTPIEALTDDRNAILAVGMNGEPLPLEHGFPVRMVVPGLYGYVSATKWVRTLEVTRFDRHVAYWQERGWGERGPIKTASRIDVPKRGQPLTAGTITVAGVAWAQHTGIRGVEVQVDDGAWQAATLADAISADTWRQWRYDWPATSGAHSIRARATDGNGIVQTSAVAGVLPDGATGYPEISVTVGG</sequence>
<dbReference type="GO" id="GO:0043546">
    <property type="term" value="F:molybdopterin cofactor binding"/>
    <property type="evidence" value="ECO:0007669"/>
    <property type="project" value="TreeGrafter"/>
</dbReference>
<evidence type="ECO:0000256" key="1">
    <source>
        <dbReference type="SAM" id="Phobius"/>
    </source>
</evidence>
<evidence type="ECO:0000313" key="3">
    <source>
        <dbReference type="EMBL" id="PJJ61430.1"/>
    </source>
</evidence>
<dbReference type="Gene3D" id="2.60.40.650">
    <property type="match status" value="1"/>
</dbReference>